<protein>
    <recommendedName>
        <fullName evidence="2">leucine--tRNA ligase</fullName>
        <ecNumber evidence="2">6.1.1.4</ecNumber>
    </recommendedName>
    <alternativeName>
        <fullName evidence="9">Leucyl-tRNA synthetase</fullName>
    </alternativeName>
</protein>
<evidence type="ECO:0000259" key="12">
    <source>
        <dbReference type="Pfam" id="PF00133"/>
    </source>
</evidence>
<name>A0A927RE30_9ACTN</name>
<keyword evidence="4 11" id="KW-0436">Ligase</keyword>
<dbReference type="InterPro" id="IPR013155">
    <property type="entry name" value="M/V/L/I-tRNA-synth_anticd-bd"/>
</dbReference>
<evidence type="ECO:0000256" key="3">
    <source>
        <dbReference type="ARBA" id="ARBA00022490"/>
    </source>
</evidence>
<evidence type="ECO:0000256" key="8">
    <source>
        <dbReference type="ARBA" id="ARBA00023146"/>
    </source>
</evidence>
<dbReference type="InterPro" id="IPR002300">
    <property type="entry name" value="aa-tRNA-synth_Ia"/>
</dbReference>
<evidence type="ECO:0000256" key="11">
    <source>
        <dbReference type="RuleBase" id="RU363035"/>
    </source>
</evidence>
<proteinExistence type="inferred from homology"/>
<dbReference type="InterPro" id="IPR014729">
    <property type="entry name" value="Rossmann-like_a/b/a_fold"/>
</dbReference>
<keyword evidence="16" id="KW-1185">Reference proteome</keyword>
<feature type="domain" description="Aminoacyl-tRNA synthetase class Ia" evidence="12">
    <location>
        <begin position="225"/>
        <end position="345"/>
    </location>
</feature>
<feature type="domain" description="Methionyl/Leucyl tRNA synthetase" evidence="14">
    <location>
        <begin position="68"/>
        <end position="167"/>
    </location>
</feature>
<evidence type="ECO:0000256" key="1">
    <source>
        <dbReference type="ARBA" id="ARBA00005594"/>
    </source>
</evidence>
<dbReference type="CDD" id="cd00812">
    <property type="entry name" value="LeuRS_core"/>
    <property type="match status" value="1"/>
</dbReference>
<evidence type="ECO:0000256" key="9">
    <source>
        <dbReference type="ARBA" id="ARBA00030520"/>
    </source>
</evidence>
<gene>
    <name evidence="15" type="ORF">HEB94_005608</name>
</gene>
<dbReference type="Proteomes" id="UP000638648">
    <property type="component" value="Unassembled WGS sequence"/>
</dbReference>
<dbReference type="CDD" id="cd07958">
    <property type="entry name" value="Anticodon_Ia_Leu_BEm"/>
    <property type="match status" value="1"/>
</dbReference>
<feature type="domain" description="Methionyl/Valyl/Leucyl/Isoleucyl-tRNA synthetase anticodon-binding" evidence="13">
    <location>
        <begin position="616"/>
        <end position="729"/>
    </location>
</feature>
<keyword evidence="7 11" id="KW-0648">Protein biosynthesis</keyword>
<evidence type="ECO:0000259" key="13">
    <source>
        <dbReference type="Pfam" id="PF08264"/>
    </source>
</evidence>
<keyword evidence="3" id="KW-0963">Cytoplasm</keyword>
<dbReference type="InterPro" id="IPR015413">
    <property type="entry name" value="Methionyl/Leucyl_tRNA_Synth"/>
</dbReference>
<dbReference type="FunFam" id="3.40.50.620:FF:000060">
    <property type="entry name" value="Leucine--tRNA ligase"/>
    <property type="match status" value="1"/>
</dbReference>
<dbReference type="RefSeq" id="WP_192752477.1">
    <property type="nucleotide sequence ID" value="NZ_BAABJL010000172.1"/>
</dbReference>
<comment type="similarity">
    <text evidence="1 11">Belongs to the class-I aminoacyl-tRNA synthetase family.</text>
</comment>
<reference evidence="15" key="1">
    <citation type="submission" date="2020-10" db="EMBL/GenBank/DDBJ databases">
        <title>Sequencing the genomes of 1000 actinobacteria strains.</title>
        <authorList>
            <person name="Klenk H.-P."/>
        </authorList>
    </citation>
    <scope>NUCLEOTIDE SEQUENCE</scope>
    <source>
        <strain evidence="15">DSM 45354</strain>
    </source>
</reference>
<dbReference type="PRINTS" id="PR00985">
    <property type="entry name" value="TRNASYNTHLEU"/>
</dbReference>
<organism evidence="15 16">
    <name type="scientific">Actinopolymorpha pittospori</name>
    <dbReference type="NCBI Taxonomy" id="648752"/>
    <lineage>
        <taxon>Bacteria</taxon>
        <taxon>Bacillati</taxon>
        <taxon>Actinomycetota</taxon>
        <taxon>Actinomycetes</taxon>
        <taxon>Propionibacteriales</taxon>
        <taxon>Actinopolymorphaceae</taxon>
        <taxon>Actinopolymorpha</taxon>
    </lineage>
</organism>
<dbReference type="GO" id="GO:0005524">
    <property type="term" value="F:ATP binding"/>
    <property type="evidence" value="ECO:0007669"/>
    <property type="project" value="UniProtKB-KW"/>
</dbReference>
<evidence type="ECO:0000256" key="6">
    <source>
        <dbReference type="ARBA" id="ARBA00022840"/>
    </source>
</evidence>
<evidence type="ECO:0000259" key="14">
    <source>
        <dbReference type="Pfam" id="PF09334"/>
    </source>
</evidence>
<dbReference type="PANTHER" id="PTHR43740">
    <property type="entry name" value="LEUCYL-TRNA SYNTHETASE"/>
    <property type="match status" value="1"/>
</dbReference>
<dbReference type="PANTHER" id="PTHR43740:SF2">
    <property type="entry name" value="LEUCINE--TRNA LIGASE, MITOCHONDRIAL"/>
    <property type="match status" value="1"/>
</dbReference>
<dbReference type="SUPFAM" id="SSF47323">
    <property type="entry name" value="Anticodon-binding domain of a subclass of class I aminoacyl-tRNA synthetases"/>
    <property type="match status" value="1"/>
</dbReference>
<dbReference type="PROSITE" id="PS00178">
    <property type="entry name" value="AA_TRNA_LIGASE_I"/>
    <property type="match status" value="1"/>
</dbReference>
<comment type="catalytic activity">
    <reaction evidence="10">
        <text>tRNA(Leu) + L-leucine + ATP = L-leucyl-tRNA(Leu) + AMP + diphosphate</text>
        <dbReference type="Rhea" id="RHEA:11688"/>
        <dbReference type="Rhea" id="RHEA-COMP:9613"/>
        <dbReference type="Rhea" id="RHEA-COMP:9622"/>
        <dbReference type="ChEBI" id="CHEBI:30616"/>
        <dbReference type="ChEBI" id="CHEBI:33019"/>
        <dbReference type="ChEBI" id="CHEBI:57427"/>
        <dbReference type="ChEBI" id="CHEBI:78442"/>
        <dbReference type="ChEBI" id="CHEBI:78494"/>
        <dbReference type="ChEBI" id="CHEBI:456215"/>
        <dbReference type="EC" id="6.1.1.4"/>
    </reaction>
</comment>
<dbReference type="InterPro" id="IPR002302">
    <property type="entry name" value="Leu-tRNA-ligase"/>
</dbReference>
<dbReference type="InterPro" id="IPR009080">
    <property type="entry name" value="tRNAsynth_Ia_anticodon-bd"/>
</dbReference>
<comment type="caution">
    <text evidence="15">The sequence shown here is derived from an EMBL/GenBank/DDBJ whole genome shotgun (WGS) entry which is preliminary data.</text>
</comment>
<dbReference type="Gene3D" id="1.10.730.10">
    <property type="entry name" value="Isoleucyl-tRNA Synthetase, Domain 1"/>
    <property type="match status" value="1"/>
</dbReference>
<dbReference type="EMBL" id="JADBEM010000001">
    <property type="protein sequence ID" value="MBE1608760.1"/>
    <property type="molecule type" value="Genomic_DNA"/>
</dbReference>
<keyword evidence="8 11" id="KW-0030">Aminoacyl-tRNA synthetase</keyword>
<dbReference type="AlphaFoldDB" id="A0A927RE30"/>
<dbReference type="GO" id="GO:0004823">
    <property type="term" value="F:leucine-tRNA ligase activity"/>
    <property type="evidence" value="ECO:0007669"/>
    <property type="project" value="UniProtKB-EC"/>
</dbReference>
<evidence type="ECO:0000256" key="7">
    <source>
        <dbReference type="ARBA" id="ARBA00022917"/>
    </source>
</evidence>
<dbReference type="GO" id="GO:0006429">
    <property type="term" value="P:leucyl-tRNA aminoacylation"/>
    <property type="evidence" value="ECO:0007669"/>
    <property type="project" value="InterPro"/>
</dbReference>
<dbReference type="SUPFAM" id="SSF52374">
    <property type="entry name" value="Nucleotidylyl transferase"/>
    <property type="match status" value="1"/>
</dbReference>
<keyword evidence="5 11" id="KW-0547">Nucleotide-binding</keyword>
<dbReference type="EC" id="6.1.1.4" evidence="2"/>
<sequence>MTTGDPTCRYTGTLAGQIEARWQAYWQRHQTFHTPNPTGSLAASPDRAGDGAAARAAAPKFYVLDMFPGPSGSLHVGHPLGYVATDVYGRYLRMRGHNVLHAFGFDAFGLPAEQFAVRTGRHPRETTEENIATIRHQLRRLGLAHDDRRGVSTTDVDFYRWTQWMFLQIFGAWYDEERDSARPIADLLAAFESGERATPDGRPWAALTELERRGVVDAHRLAYLDEVEVNWCPGLGTVLANEEVTADGRSERGNFPVFPRKLRQWMLRITAYADRLLADLDLLDWPEPIKAQQRNWIGRSTREEASVDGDAADERGDQVAYRLRDWLFSRQRYWGEPFPIVYDEHGPIALPESMLPVVLPETADFAPTAYDADDADSRPVAPLARLTDWVEVTLDLGDGPRAYRRETNTMPQWAGSCWYELRYLDPDNTTAFCDPEIERAWMGPGSPTDPGGVDLYVGGVEHAVLHLLYARFWHKVLHDLGHVSSREPFRRLVNNGYILAYAYTDERGVYVPASEVEHRDGGDFWHGEPVIRSLGKMGKSLHNMVTPDDMCAIYGADTFRVYEMAMGPLETSRPWDPDGIVGSHRFLQRVWRCLVDERNGELTVVDEPAKPATRRILHRTIAAVRHDLDELAFHTAVARLMELSRHVAGLERVPREVARPLVLLLAPFAPHVAEELWSRLAGNDGAGSLAYEPYPDADPAHLAETTVTCVVQVAGRMRERWDVPADIDEDELRRRALASAKVASALAGRAVARVIVRAPGLVNVVPA</sequence>
<evidence type="ECO:0000256" key="4">
    <source>
        <dbReference type="ARBA" id="ARBA00022598"/>
    </source>
</evidence>
<keyword evidence="6 11" id="KW-0067">ATP-binding</keyword>
<evidence type="ECO:0000313" key="16">
    <source>
        <dbReference type="Proteomes" id="UP000638648"/>
    </source>
</evidence>
<accession>A0A927RE30</accession>
<dbReference type="Gene3D" id="3.40.50.620">
    <property type="entry name" value="HUPs"/>
    <property type="match status" value="2"/>
</dbReference>
<dbReference type="InterPro" id="IPR001412">
    <property type="entry name" value="aa-tRNA-synth_I_CS"/>
</dbReference>
<evidence type="ECO:0000256" key="5">
    <source>
        <dbReference type="ARBA" id="ARBA00022741"/>
    </source>
</evidence>
<evidence type="ECO:0000256" key="10">
    <source>
        <dbReference type="ARBA" id="ARBA00047469"/>
    </source>
</evidence>
<dbReference type="Pfam" id="PF08264">
    <property type="entry name" value="Anticodon_1"/>
    <property type="match status" value="1"/>
</dbReference>
<dbReference type="Pfam" id="PF09334">
    <property type="entry name" value="tRNA-synt_1g"/>
    <property type="match status" value="1"/>
</dbReference>
<dbReference type="FunFam" id="3.40.50.620:FF:000087">
    <property type="entry name" value="Leucine--tRNA ligase"/>
    <property type="match status" value="1"/>
</dbReference>
<evidence type="ECO:0000313" key="15">
    <source>
        <dbReference type="EMBL" id="MBE1608760.1"/>
    </source>
</evidence>
<evidence type="ECO:0000256" key="2">
    <source>
        <dbReference type="ARBA" id="ARBA00013164"/>
    </source>
</evidence>
<dbReference type="GO" id="GO:0005829">
    <property type="term" value="C:cytosol"/>
    <property type="evidence" value="ECO:0007669"/>
    <property type="project" value="TreeGrafter"/>
</dbReference>
<dbReference type="FunFam" id="1.10.730.10:FF:000002">
    <property type="entry name" value="Leucine--tRNA ligase"/>
    <property type="match status" value="1"/>
</dbReference>
<dbReference type="Pfam" id="PF00133">
    <property type="entry name" value="tRNA-synt_1"/>
    <property type="match status" value="1"/>
</dbReference>